<dbReference type="InterPro" id="IPR009677">
    <property type="entry name" value="DUF1266"/>
</dbReference>
<dbReference type="Proteomes" id="UP000295184">
    <property type="component" value="Unassembled WGS sequence"/>
</dbReference>
<evidence type="ECO:0000259" key="2">
    <source>
        <dbReference type="Pfam" id="PF09951"/>
    </source>
</evidence>
<evidence type="ECO:0000259" key="1">
    <source>
        <dbReference type="Pfam" id="PF06889"/>
    </source>
</evidence>
<dbReference type="Pfam" id="PF09951">
    <property type="entry name" value="Imm33"/>
    <property type="match status" value="1"/>
</dbReference>
<organism evidence="3 4">
    <name type="scientific">Allofournierella massiliensis</name>
    <dbReference type="NCBI Taxonomy" id="1650663"/>
    <lineage>
        <taxon>Bacteria</taxon>
        <taxon>Bacillati</taxon>
        <taxon>Bacillota</taxon>
        <taxon>Clostridia</taxon>
        <taxon>Eubacteriales</taxon>
        <taxon>Oscillospiraceae</taxon>
        <taxon>Allofournierella</taxon>
    </lineage>
</organism>
<dbReference type="STRING" id="1650663.GCA_001486665_01585"/>
<evidence type="ECO:0000313" key="4">
    <source>
        <dbReference type="Proteomes" id="UP000295184"/>
    </source>
</evidence>
<gene>
    <name evidence="3" type="ORF">EDD77_108123</name>
</gene>
<comment type="caution">
    <text evidence="3">The sequence shown here is derived from an EMBL/GenBank/DDBJ whole genome shotgun (WGS) entry which is preliminary data.</text>
</comment>
<proteinExistence type="predicted"/>
<sequence length="374" mass="41974">MNVFNHKRPLRRDNYDLAAALLEFLDRMKAEKKEAAAPCSPEQFALLLTGPAALRKVPGIPGAMGAEKLFLCSRDGGDAAAVREHCRKLYGADDAQGLAAFAEKEYNTQNDYTQFRSFWKGRPCFDVNALDERGRFLFNACKDFAELLAPIAGRKGFFAFDCAERLGLWRAAAAAGIITEEEFWQKARPLASAASDRYDSFLEYAAGYLCGACYDMFRGQMAEENRVDKDEMRQYVELNCRVLEQLLTGPWQAAAWYKRPPKQYKLNPGQLRPVLTGYEGGDKVACIASDRITVDGLPVGYLFREQPLDPNAPDSGWRIFAGDEDADYMADAAHFEFYHLNTICNYDASILELLNAPAPVAFRRAGDGWQQEER</sequence>
<dbReference type="PANTHER" id="PTHR38743">
    <property type="entry name" value="SIMILAR TO GLYOXYLASE I FAMILY PROTEIN"/>
    <property type="match status" value="1"/>
</dbReference>
<feature type="domain" description="DUF1266" evidence="1">
    <location>
        <begin position="89"/>
        <end position="238"/>
    </location>
</feature>
<protein>
    <submittedName>
        <fullName evidence="3">Uncharacterized protein</fullName>
    </submittedName>
</protein>
<dbReference type="RefSeq" id="WP_058964011.1">
    <property type="nucleotide sequence ID" value="NZ_CABKVM010000016.1"/>
</dbReference>
<dbReference type="EMBL" id="SLUM01000008">
    <property type="protein sequence ID" value="TCL58254.1"/>
    <property type="molecule type" value="Genomic_DNA"/>
</dbReference>
<dbReference type="PANTHER" id="PTHR38743:SF2">
    <property type="entry name" value="DUF2185 DOMAIN-CONTAINING PROTEIN"/>
    <property type="match status" value="1"/>
</dbReference>
<reference evidence="3 4" key="1">
    <citation type="submission" date="2019-03" db="EMBL/GenBank/DDBJ databases">
        <title>Genomic Encyclopedia of Type Strains, Phase IV (KMG-IV): sequencing the most valuable type-strain genomes for metagenomic binning, comparative biology and taxonomic classification.</title>
        <authorList>
            <person name="Goeker M."/>
        </authorList>
    </citation>
    <scope>NUCLEOTIDE SEQUENCE [LARGE SCALE GENOMIC DNA]</scope>
    <source>
        <strain evidence="3 4">DSM 100451</strain>
    </source>
</reference>
<dbReference type="AlphaFoldDB" id="A0A4R1QZ44"/>
<feature type="domain" description="Immunity protein Imm33" evidence="2">
    <location>
        <begin position="286"/>
        <end position="368"/>
    </location>
</feature>
<accession>A0A4R1QZ44</accession>
<evidence type="ECO:0000313" key="3">
    <source>
        <dbReference type="EMBL" id="TCL58254.1"/>
    </source>
</evidence>
<dbReference type="Pfam" id="PF06889">
    <property type="entry name" value="DUF1266"/>
    <property type="match status" value="1"/>
</dbReference>
<name>A0A4R1QZ44_9FIRM</name>
<dbReference type="InterPro" id="IPR018689">
    <property type="entry name" value="Imm33_dom"/>
</dbReference>